<name>A0ABU9VEQ7_9BACI</name>
<dbReference type="InterPro" id="IPR048454">
    <property type="entry name" value="YetF_N"/>
</dbReference>
<keyword evidence="3" id="KW-1003">Cell membrane</keyword>
<comment type="subcellular location">
    <subcellularLocation>
        <location evidence="1">Cell membrane</location>
        <topology evidence="1">Multi-pass membrane protein</topology>
    </subcellularLocation>
</comment>
<evidence type="ECO:0000313" key="10">
    <source>
        <dbReference type="EMBL" id="MEN0642383.1"/>
    </source>
</evidence>
<feature type="transmembrane region" description="Helical" evidence="7">
    <location>
        <begin position="6"/>
        <end position="26"/>
    </location>
</feature>
<dbReference type="PANTHER" id="PTHR34582:SF7">
    <property type="entry name" value="UPF0702 TRANSMEMBRANE PROTEIN YDFS"/>
    <property type="match status" value="1"/>
</dbReference>
<feature type="transmembrane region" description="Helical" evidence="7">
    <location>
        <begin position="59"/>
        <end position="79"/>
    </location>
</feature>
<feature type="domain" description="YetF C-terminal" evidence="8">
    <location>
        <begin position="82"/>
        <end position="215"/>
    </location>
</feature>
<dbReference type="Gene3D" id="3.30.240.20">
    <property type="entry name" value="bsu07140 like domains"/>
    <property type="match status" value="2"/>
</dbReference>
<protein>
    <submittedName>
        <fullName evidence="10">DUF421 domain-containing protein</fullName>
    </submittedName>
</protein>
<accession>A0ABU9VEQ7</accession>
<dbReference type="InterPro" id="IPR007353">
    <property type="entry name" value="DUF421"/>
</dbReference>
<reference evidence="10 11" key="1">
    <citation type="submission" date="2024-03" db="EMBL/GenBank/DDBJ databases">
        <title>Bacilli Hybrid Assemblies.</title>
        <authorList>
            <person name="Kovac J."/>
        </authorList>
    </citation>
    <scope>NUCLEOTIDE SEQUENCE [LARGE SCALE GENOMIC DNA]</scope>
    <source>
        <strain evidence="10 11">FSL R7-0666</strain>
    </source>
</reference>
<dbReference type="Pfam" id="PF20730">
    <property type="entry name" value="YetF_N"/>
    <property type="match status" value="1"/>
</dbReference>
<proteinExistence type="inferred from homology"/>
<evidence type="ECO:0000256" key="7">
    <source>
        <dbReference type="SAM" id="Phobius"/>
    </source>
</evidence>
<evidence type="ECO:0000313" key="11">
    <source>
        <dbReference type="Proteomes" id="UP001418796"/>
    </source>
</evidence>
<feature type="transmembrane region" description="Helical" evidence="7">
    <location>
        <begin position="33"/>
        <end position="53"/>
    </location>
</feature>
<evidence type="ECO:0000256" key="5">
    <source>
        <dbReference type="ARBA" id="ARBA00022989"/>
    </source>
</evidence>
<dbReference type="EMBL" id="JBCITK010000001">
    <property type="protein sequence ID" value="MEN0642383.1"/>
    <property type="molecule type" value="Genomic_DNA"/>
</dbReference>
<gene>
    <name evidence="10" type="ORF">MKY91_04300</name>
</gene>
<comment type="caution">
    <text evidence="10">The sequence shown here is derived from an EMBL/GenBank/DDBJ whole genome shotgun (WGS) entry which is preliminary data.</text>
</comment>
<comment type="similarity">
    <text evidence="2">Belongs to the UPF0702 family.</text>
</comment>
<feature type="domain" description="YetF-like N-terminal transmembrane" evidence="9">
    <location>
        <begin position="6"/>
        <end position="78"/>
    </location>
</feature>
<keyword evidence="11" id="KW-1185">Reference proteome</keyword>
<evidence type="ECO:0000256" key="6">
    <source>
        <dbReference type="ARBA" id="ARBA00023136"/>
    </source>
</evidence>
<dbReference type="Pfam" id="PF04239">
    <property type="entry name" value="DUF421"/>
    <property type="match status" value="1"/>
</dbReference>
<keyword evidence="4 7" id="KW-0812">Transmembrane</keyword>
<evidence type="ECO:0000256" key="3">
    <source>
        <dbReference type="ARBA" id="ARBA00022475"/>
    </source>
</evidence>
<dbReference type="PANTHER" id="PTHR34582">
    <property type="entry name" value="UPF0702 TRANSMEMBRANE PROTEIN YCAP"/>
    <property type="match status" value="1"/>
</dbReference>
<evidence type="ECO:0000256" key="2">
    <source>
        <dbReference type="ARBA" id="ARBA00006448"/>
    </source>
</evidence>
<dbReference type="RefSeq" id="WP_343129512.1">
    <property type="nucleotide sequence ID" value="NZ_JBCITK010000001.1"/>
</dbReference>
<evidence type="ECO:0000259" key="9">
    <source>
        <dbReference type="Pfam" id="PF20730"/>
    </source>
</evidence>
<keyword evidence="5 7" id="KW-1133">Transmembrane helix</keyword>
<evidence type="ECO:0000256" key="4">
    <source>
        <dbReference type="ARBA" id="ARBA00022692"/>
    </source>
</evidence>
<dbReference type="Proteomes" id="UP001418796">
    <property type="component" value="Unassembled WGS sequence"/>
</dbReference>
<evidence type="ECO:0000259" key="8">
    <source>
        <dbReference type="Pfam" id="PF04239"/>
    </source>
</evidence>
<keyword evidence="6 7" id="KW-0472">Membrane</keyword>
<sequence>MPELVLILIRSIVSFLLLMLMARLMGKKQISQLTFFDYCVGITIGSIAASMSVDQNVKIVNGLMALLIWGLFPSILAFVSLKSRWFTKIIDGSPTILIQRGKILEHNMKKNLLSADELMLLLREKGTFNVSDVEMAVLETNGQLSILLKSDQQPITPHTSGVPVQMEHGPKILIMDGKLLRKSLGEQGYTEEWLLGEIKKQGASDVKDVFLAQVDSYGNVYVDLYEGTTKD</sequence>
<dbReference type="InterPro" id="IPR023090">
    <property type="entry name" value="UPF0702_alpha/beta_dom_sf"/>
</dbReference>
<evidence type="ECO:0000256" key="1">
    <source>
        <dbReference type="ARBA" id="ARBA00004651"/>
    </source>
</evidence>
<organism evidence="10 11">
    <name type="scientific">Alkalicoccobacillus gibsonii</name>
    <dbReference type="NCBI Taxonomy" id="79881"/>
    <lineage>
        <taxon>Bacteria</taxon>
        <taxon>Bacillati</taxon>
        <taxon>Bacillota</taxon>
        <taxon>Bacilli</taxon>
        <taxon>Bacillales</taxon>
        <taxon>Bacillaceae</taxon>
        <taxon>Alkalicoccobacillus</taxon>
    </lineage>
</organism>